<dbReference type="Proteomes" id="UP000245383">
    <property type="component" value="Unassembled WGS sequence"/>
</dbReference>
<dbReference type="OrthoDB" id="435754at2759"/>
<dbReference type="InterPro" id="IPR012677">
    <property type="entry name" value="Nucleotide-bd_a/b_plait_sf"/>
</dbReference>
<feature type="compositionally biased region" description="Polar residues" evidence="5">
    <location>
        <begin position="308"/>
        <end position="317"/>
    </location>
</feature>
<feature type="signal peptide" evidence="6">
    <location>
        <begin position="1"/>
        <end position="22"/>
    </location>
</feature>
<dbReference type="EC" id="4.6.1.19" evidence="2"/>
<evidence type="ECO:0000256" key="1">
    <source>
        <dbReference type="ARBA" id="ARBA00007469"/>
    </source>
</evidence>
<keyword evidence="3" id="KW-0694">RNA-binding</keyword>
<feature type="compositionally biased region" description="Basic and acidic residues" evidence="5">
    <location>
        <begin position="263"/>
        <end position="287"/>
    </location>
</feature>
<accession>A0A2T9YTY7</accession>
<feature type="domain" description="RRM" evidence="7">
    <location>
        <begin position="369"/>
        <end position="448"/>
    </location>
</feature>
<dbReference type="Gene3D" id="3.90.730.10">
    <property type="entry name" value="Ribonuclease T2-like"/>
    <property type="match status" value="1"/>
</dbReference>
<dbReference type="SUPFAM" id="SSF55895">
    <property type="entry name" value="Ribonuclease Rh-like"/>
    <property type="match status" value="1"/>
</dbReference>
<dbReference type="CDD" id="cd00590">
    <property type="entry name" value="RRM_SF"/>
    <property type="match status" value="1"/>
</dbReference>
<dbReference type="InterPro" id="IPR000504">
    <property type="entry name" value="RRM_dom"/>
</dbReference>
<dbReference type="EMBL" id="MBFR01000046">
    <property type="protein sequence ID" value="PVU95803.1"/>
    <property type="molecule type" value="Genomic_DNA"/>
</dbReference>
<dbReference type="Gene3D" id="3.30.70.330">
    <property type="match status" value="1"/>
</dbReference>
<evidence type="ECO:0000256" key="3">
    <source>
        <dbReference type="PROSITE-ProRule" id="PRU00176"/>
    </source>
</evidence>
<dbReference type="PROSITE" id="PS51257">
    <property type="entry name" value="PROKAR_LIPOPROTEIN"/>
    <property type="match status" value="1"/>
</dbReference>
<comment type="similarity">
    <text evidence="1 4">Belongs to the RNase T2 family.</text>
</comment>
<dbReference type="Pfam" id="PF00076">
    <property type="entry name" value="RRM_1"/>
    <property type="match status" value="1"/>
</dbReference>
<dbReference type="PROSITE" id="PS50102">
    <property type="entry name" value="RRM"/>
    <property type="match status" value="1"/>
</dbReference>
<proteinExistence type="inferred from homology"/>
<keyword evidence="6" id="KW-0732">Signal</keyword>
<dbReference type="SUPFAM" id="SSF54928">
    <property type="entry name" value="RNA-binding domain, RBD"/>
    <property type="match status" value="1"/>
</dbReference>
<dbReference type="Pfam" id="PF00445">
    <property type="entry name" value="Ribonuclease_T2"/>
    <property type="match status" value="1"/>
</dbReference>
<evidence type="ECO:0000313" key="8">
    <source>
        <dbReference type="EMBL" id="PVU95803.1"/>
    </source>
</evidence>
<sequence length="477" mass="54517">MITKPIIYCLFATLSCAFLKQAKNDKDALIPFEESKLGFSEPCSGDIMSCSKSGASFCCSPENGNVVLALQNGSKEKLYNSCDNSRTPKNGCDAKRVVSGVADTILKQNTTVYDLMKTFWPSNQGDDNKFWTHEWNKHGTCVSTLDPKCYDPNTFIKGEDIVAYFSEVLELTMNYDIYAALEAKDIIPITRVDKKSKLYSLNEFKEAIKDRFKEYPSVHCIGNRLNEIRLYFQIDMTDSFEDRTTKLRSDNLELHVHNYSPYERSRSQTKRADRTWRHDRYSSETRSGRSSSRSLKGSTNILDRLGPRTSSPATQDFATERKKYSDSEWQHDKYKVDQDSDLDTEYSTAQQEIEISGIFRASRVYEEKRALFVSNFERNATEQDLIELFERVGPIEYVIMGVDINGRLLCNAEVVYKSSMDAKDAVHYIPEVAYGSKIGKLIVSYSSQEKNDMIKQAKLKSSLPEPKVLTINERLGY</sequence>
<dbReference type="GO" id="GO:0005576">
    <property type="term" value="C:extracellular region"/>
    <property type="evidence" value="ECO:0007669"/>
    <property type="project" value="TreeGrafter"/>
</dbReference>
<evidence type="ECO:0000256" key="4">
    <source>
        <dbReference type="RuleBase" id="RU004328"/>
    </source>
</evidence>
<protein>
    <recommendedName>
        <fullName evidence="2">ribonuclease T2</fullName>
        <ecNumber evidence="2">4.6.1.19</ecNumber>
    </recommendedName>
</protein>
<dbReference type="InterPro" id="IPR036430">
    <property type="entry name" value="RNase_T2-like_sf"/>
</dbReference>
<organism evidence="8 9">
    <name type="scientific">Smittium simulii</name>
    <dbReference type="NCBI Taxonomy" id="133385"/>
    <lineage>
        <taxon>Eukaryota</taxon>
        <taxon>Fungi</taxon>
        <taxon>Fungi incertae sedis</taxon>
        <taxon>Zoopagomycota</taxon>
        <taxon>Kickxellomycotina</taxon>
        <taxon>Harpellomycetes</taxon>
        <taxon>Harpellales</taxon>
        <taxon>Legeriomycetaceae</taxon>
        <taxon>Smittium</taxon>
    </lineage>
</organism>
<evidence type="ECO:0000256" key="5">
    <source>
        <dbReference type="SAM" id="MobiDB-lite"/>
    </source>
</evidence>
<dbReference type="GO" id="GO:0003723">
    <property type="term" value="F:RNA binding"/>
    <property type="evidence" value="ECO:0007669"/>
    <property type="project" value="UniProtKB-UniRule"/>
</dbReference>
<dbReference type="InterPro" id="IPR033130">
    <property type="entry name" value="RNase_T2_His_AS_2"/>
</dbReference>
<name>A0A2T9YTY7_9FUNG</name>
<dbReference type="PANTHER" id="PTHR11240:SF22">
    <property type="entry name" value="RIBONUCLEASE T2"/>
    <property type="match status" value="1"/>
</dbReference>
<evidence type="ECO:0000313" key="9">
    <source>
        <dbReference type="Proteomes" id="UP000245383"/>
    </source>
</evidence>
<reference evidence="8 9" key="1">
    <citation type="journal article" date="2018" name="MBio">
        <title>Comparative Genomics Reveals the Core Gene Toolbox for the Fungus-Insect Symbiosis.</title>
        <authorList>
            <person name="Wang Y."/>
            <person name="Stata M."/>
            <person name="Wang W."/>
            <person name="Stajich J.E."/>
            <person name="White M.M."/>
            <person name="Moncalvo J.M."/>
        </authorList>
    </citation>
    <scope>NUCLEOTIDE SEQUENCE [LARGE SCALE GENOMIC DNA]</scope>
    <source>
        <strain evidence="8 9">SWE-8-4</strain>
    </source>
</reference>
<evidence type="ECO:0000259" key="7">
    <source>
        <dbReference type="PROSITE" id="PS50102"/>
    </source>
</evidence>
<dbReference type="InterPro" id="IPR035979">
    <property type="entry name" value="RBD_domain_sf"/>
</dbReference>
<dbReference type="GO" id="GO:0033897">
    <property type="term" value="F:ribonuclease T2 activity"/>
    <property type="evidence" value="ECO:0007669"/>
    <property type="project" value="UniProtKB-EC"/>
</dbReference>
<gene>
    <name evidence="8" type="ORF">BB561_001599</name>
</gene>
<feature type="region of interest" description="Disordered" evidence="5">
    <location>
        <begin position="262"/>
        <end position="324"/>
    </location>
</feature>
<keyword evidence="9" id="KW-1185">Reference proteome</keyword>
<comment type="caution">
    <text evidence="8">The sequence shown here is derived from an EMBL/GenBank/DDBJ whole genome shotgun (WGS) entry which is preliminary data.</text>
</comment>
<dbReference type="GO" id="GO:0006401">
    <property type="term" value="P:RNA catabolic process"/>
    <property type="evidence" value="ECO:0007669"/>
    <property type="project" value="TreeGrafter"/>
</dbReference>
<evidence type="ECO:0000256" key="2">
    <source>
        <dbReference type="ARBA" id="ARBA00012571"/>
    </source>
</evidence>
<evidence type="ECO:0000256" key="6">
    <source>
        <dbReference type="SAM" id="SignalP"/>
    </source>
</evidence>
<dbReference type="SMART" id="SM00360">
    <property type="entry name" value="RRM"/>
    <property type="match status" value="1"/>
</dbReference>
<dbReference type="InterPro" id="IPR001568">
    <property type="entry name" value="RNase_T2-like"/>
</dbReference>
<dbReference type="PROSITE" id="PS00531">
    <property type="entry name" value="RNASE_T2_2"/>
    <property type="match status" value="1"/>
</dbReference>
<dbReference type="PANTHER" id="PTHR11240">
    <property type="entry name" value="RIBONUCLEASE T2"/>
    <property type="match status" value="1"/>
</dbReference>
<dbReference type="AlphaFoldDB" id="A0A2T9YTY7"/>
<feature type="chain" id="PRO_5015488804" description="ribonuclease T2" evidence="6">
    <location>
        <begin position="23"/>
        <end position="477"/>
    </location>
</feature>